<gene>
    <name evidence="18" type="ORF">KR093_008786</name>
</gene>
<comment type="similarity">
    <text evidence="3">Belongs to the AIG1 family.</text>
</comment>
<feature type="transmembrane region" description="Helical" evidence="17">
    <location>
        <begin position="196"/>
        <end position="213"/>
    </location>
</feature>
<feature type="transmembrane region" description="Helical" evidence="17">
    <location>
        <begin position="87"/>
        <end position="107"/>
    </location>
</feature>
<evidence type="ECO:0000256" key="15">
    <source>
        <dbReference type="ARBA" id="ARBA00049322"/>
    </source>
</evidence>
<feature type="transmembrane region" description="Helical" evidence="17">
    <location>
        <begin position="158"/>
        <end position="176"/>
    </location>
</feature>
<evidence type="ECO:0000256" key="10">
    <source>
        <dbReference type="ARBA" id="ARBA00048680"/>
    </source>
</evidence>
<comment type="catalytic activity">
    <reaction evidence="16">
        <text>12-(9Z-hexadecenoyloxy)-octadecanoate + H2O = 12-hydroxyoctadecanoate + (9Z)-hexadecenoate + H(+)</text>
        <dbReference type="Rhea" id="RHEA:52072"/>
        <dbReference type="ChEBI" id="CHEBI:15377"/>
        <dbReference type="ChEBI" id="CHEBI:15378"/>
        <dbReference type="ChEBI" id="CHEBI:32372"/>
        <dbReference type="ChEBI" id="CHEBI:84201"/>
        <dbReference type="ChEBI" id="CHEBI:136312"/>
    </reaction>
    <physiologicalReaction direction="left-to-right" evidence="16">
        <dbReference type="Rhea" id="RHEA:52073"/>
    </physiologicalReaction>
</comment>
<dbReference type="Pfam" id="PF04750">
    <property type="entry name" value="Far-17a_AIG1"/>
    <property type="match status" value="1"/>
</dbReference>
<comment type="catalytic activity">
    <reaction evidence="8">
        <text>13-octadecanoyloxy-octadecanoate + H2O = 13-hydroxy-octadecanoate + octadecanoate + H(+)</text>
        <dbReference type="Rhea" id="RHEA:52084"/>
        <dbReference type="ChEBI" id="CHEBI:15377"/>
        <dbReference type="ChEBI" id="CHEBI:15378"/>
        <dbReference type="ChEBI" id="CHEBI:25629"/>
        <dbReference type="ChEBI" id="CHEBI:136304"/>
        <dbReference type="ChEBI" id="CHEBI:136335"/>
    </reaction>
    <physiologicalReaction direction="left-to-right" evidence="8">
        <dbReference type="Rhea" id="RHEA:52085"/>
    </physiologicalReaction>
</comment>
<comment type="catalytic activity">
    <reaction evidence="7">
        <text>12-hexadecanoyloxy-octadecanoate + H2O = 12-hydroxyoctadecanoate + hexadecanoate + H(+)</text>
        <dbReference type="Rhea" id="RHEA:52056"/>
        <dbReference type="ChEBI" id="CHEBI:7896"/>
        <dbReference type="ChEBI" id="CHEBI:15377"/>
        <dbReference type="ChEBI" id="CHEBI:15378"/>
        <dbReference type="ChEBI" id="CHEBI:83677"/>
        <dbReference type="ChEBI" id="CHEBI:84201"/>
    </reaction>
    <physiologicalReaction direction="left-to-right" evidence="7">
        <dbReference type="Rhea" id="RHEA:52057"/>
    </physiologicalReaction>
</comment>
<comment type="catalytic activity">
    <reaction evidence="10">
        <text>12-octadecanoyloxy-octadecanoate + H2O = 12-hydroxyoctadecanoate + octadecanoate + H(+)</text>
        <dbReference type="Rhea" id="RHEA:52080"/>
        <dbReference type="ChEBI" id="CHEBI:15377"/>
        <dbReference type="ChEBI" id="CHEBI:15378"/>
        <dbReference type="ChEBI" id="CHEBI:25629"/>
        <dbReference type="ChEBI" id="CHEBI:84201"/>
        <dbReference type="ChEBI" id="CHEBI:136330"/>
    </reaction>
    <physiologicalReaction direction="left-to-right" evidence="10">
        <dbReference type="Rhea" id="RHEA:52081"/>
    </physiologicalReaction>
</comment>
<dbReference type="AlphaFoldDB" id="A0AAD4K1A0"/>
<dbReference type="GO" id="GO:0016020">
    <property type="term" value="C:membrane"/>
    <property type="evidence" value="ECO:0007669"/>
    <property type="project" value="InterPro"/>
</dbReference>
<evidence type="ECO:0000256" key="8">
    <source>
        <dbReference type="ARBA" id="ARBA00047427"/>
    </source>
</evidence>
<evidence type="ECO:0000313" key="19">
    <source>
        <dbReference type="Proteomes" id="UP001200034"/>
    </source>
</evidence>
<feature type="transmembrane region" description="Helical" evidence="17">
    <location>
        <begin position="54"/>
        <end position="75"/>
    </location>
</feature>
<comment type="caution">
    <text evidence="18">The sequence shown here is derived from an EMBL/GenBank/DDBJ whole genome shotgun (WGS) entry which is preliminary data.</text>
</comment>
<dbReference type="PANTHER" id="PTHR10989">
    <property type="entry name" value="ANDROGEN-INDUCED PROTEIN 1-RELATED"/>
    <property type="match status" value="1"/>
</dbReference>
<evidence type="ECO:0000256" key="1">
    <source>
        <dbReference type="ARBA" id="ARBA00000923"/>
    </source>
</evidence>
<comment type="catalytic activity">
    <reaction evidence="14">
        <text>13-(9Z-octadecenoyloxy)-octadecanoate + H2O = 13-hydroxy-octadecanoate + (9Z)-octadecenoate + H(+)</text>
        <dbReference type="Rhea" id="RHEA:52064"/>
        <dbReference type="ChEBI" id="CHEBI:15377"/>
        <dbReference type="ChEBI" id="CHEBI:15378"/>
        <dbReference type="ChEBI" id="CHEBI:30823"/>
        <dbReference type="ChEBI" id="CHEBI:136303"/>
        <dbReference type="ChEBI" id="CHEBI:136304"/>
    </reaction>
    <physiologicalReaction direction="left-to-right" evidence="14">
        <dbReference type="Rhea" id="RHEA:52065"/>
    </physiologicalReaction>
</comment>
<evidence type="ECO:0008006" key="20">
    <source>
        <dbReference type="Google" id="ProtNLM"/>
    </source>
</evidence>
<evidence type="ECO:0000256" key="17">
    <source>
        <dbReference type="SAM" id="Phobius"/>
    </source>
</evidence>
<dbReference type="GO" id="GO:0012505">
    <property type="term" value="C:endomembrane system"/>
    <property type="evidence" value="ECO:0007669"/>
    <property type="project" value="UniProtKB-SubCell"/>
</dbReference>
<keyword evidence="19" id="KW-1185">Reference proteome</keyword>
<evidence type="ECO:0000256" key="5">
    <source>
        <dbReference type="ARBA" id="ARBA00022989"/>
    </source>
</evidence>
<comment type="catalytic activity">
    <reaction evidence="11">
        <text>12-(9Z-octadecenoyloxy)-octadecanoate + H2O = 12-hydroxyoctadecanoate + (9Z)-octadecenoate + H(+)</text>
        <dbReference type="Rhea" id="RHEA:52060"/>
        <dbReference type="ChEBI" id="CHEBI:15377"/>
        <dbReference type="ChEBI" id="CHEBI:15378"/>
        <dbReference type="ChEBI" id="CHEBI:30823"/>
        <dbReference type="ChEBI" id="CHEBI:84201"/>
        <dbReference type="ChEBI" id="CHEBI:136302"/>
    </reaction>
    <physiologicalReaction direction="left-to-right" evidence="11">
        <dbReference type="Rhea" id="RHEA:52061"/>
    </physiologicalReaction>
</comment>
<evidence type="ECO:0000256" key="4">
    <source>
        <dbReference type="ARBA" id="ARBA00022692"/>
    </source>
</evidence>
<dbReference type="InterPro" id="IPR006838">
    <property type="entry name" value="ADTRP_AIG1"/>
</dbReference>
<comment type="catalytic activity">
    <reaction evidence="15">
        <text>13-(9Z-hexadecenoyloxy)-octadecanoate + H2O = 13-hydroxy-octadecanoate + (9Z)-hexadecenoate + H(+)</text>
        <dbReference type="Rhea" id="RHEA:52076"/>
        <dbReference type="ChEBI" id="CHEBI:15377"/>
        <dbReference type="ChEBI" id="CHEBI:15378"/>
        <dbReference type="ChEBI" id="CHEBI:32372"/>
        <dbReference type="ChEBI" id="CHEBI:136304"/>
        <dbReference type="ChEBI" id="CHEBI:136315"/>
    </reaction>
    <physiologicalReaction direction="left-to-right" evidence="15">
        <dbReference type="Rhea" id="RHEA:52077"/>
    </physiologicalReaction>
</comment>
<evidence type="ECO:0000256" key="13">
    <source>
        <dbReference type="ARBA" id="ARBA00049221"/>
    </source>
</evidence>
<sequence>MNRLGGSLSWRLLLHVLASGQLSYSVHYELRHTQLPVLATLAGNVPPLGGKFNYLSFLNGLLQTLYYLLAVACDLRPLARLQQTRSFLLTTLVVPLALTVSATFWLLWTIDEELVFPYVLVGIYPWWLTYTLHTLVAVGAVLEICVAPHRYPSRRRGFTVLAVVLCSYLAWLQLVYHWTGIWIYPFLDIMNSPFRWVFFALVGSSACVFYLLGERLNCVLWGQL</sequence>
<dbReference type="PANTHER" id="PTHR10989:SF16">
    <property type="entry name" value="AT02829P-RELATED"/>
    <property type="match status" value="1"/>
</dbReference>
<evidence type="ECO:0000256" key="9">
    <source>
        <dbReference type="ARBA" id="ARBA00047863"/>
    </source>
</evidence>
<accession>A0AAD4K1A0</accession>
<name>A0AAD4K1A0_9MUSC</name>
<keyword evidence="4 17" id="KW-0812">Transmembrane</keyword>
<reference evidence="18" key="1">
    <citation type="journal article" date="2021" name="Mol. Ecol. Resour.">
        <title>Phylogenomic analyses of the genus Drosophila reveals genomic signals of climate adaptation.</title>
        <authorList>
            <person name="Li F."/>
            <person name="Rane R.V."/>
            <person name="Luria V."/>
            <person name="Xiong Z."/>
            <person name="Chen J."/>
            <person name="Li Z."/>
            <person name="Catullo R.A."/>
            <person name="Griffin P.C."/>
            <person name="Schiffer M."/>
            <person name="Pearce S."/>
            <person name="Lee S.F."/>
            <person name="McElroy K."/>
            <person name="Stocker A."/>
            <person name="Shirriffs J."/>
            <person name="Cockerell F."/>
            <person name="Coppin C."/>
            <person name="Sgro C.M."/>
            <person name="Karger A."/>
            <person name="Cain J.W."/>
            <person name="Weber J.A."/>
            <person name="Santpere G."/>
            <person name="Kirschner M.W."/>
            <person name="Hoffmann A.A."/>
            <person name="Oakeshott J.G."/>
            <person name="Zhang G."/>
        </authorList>
    </citation>
    <scope>NUCLEOTIDE SEQUENCE</scope>
    <source>
        <strain evidence="18">BGI-SZ-2011g</strain>
    </source>
</reference>
<organism evidence="18 19">
    <name type="scientific">Drosophila rubida</name>
    <dbReference type="NCBI Taxonomy" id="30044"/>
    <lineage>
        <taxon>Eukaryota</taxon>
        <taxon>Metazoa</taxon>
        <taxon>Ecdysozoa</taxon>
        <taxon>Arthropoda</taxon>
        <taxon>Hexapoda</taxon>
        <taxon>Insecta</taxon>
        <taxon>Pterygota</taxon>
        <taxon>Neoptera</taxon>
        <taxon>Endopterygota</taxon>
        <taxon>Diptera</taxon>
        <taxon>Brachycera</taxon>
        <taxon>Muscomorpha</taxon>
        <taxon>Ephydroidea</taxon>
        <taxon>Drosophilidae</taxon>
        <taxon>Drosophila</taxon>
    </lineage>
</organism>
<comment type="catalytic activity">
    <reaction evidence="13">
        <text>9-octadecanoyloxy-octadecanoate + H2O = 9-hydroxy-octadecanoate + octadecanoate + H(+)</text>
        <dbReference type="Rhea" id="RHEA:52096"/>
        <dbReference type="ChEBI" id="CHEBI:15377"/>
        <dbReference type="ChEBI" id="CHEBI:15378"/>
        <dbReference type="ChEBI" id="CHEBI:25629"/>
        <dbReference type="ChEBI" id="CHEBI:136286"/>
        <dbReference type="ChEBI" id="CHEBI:136373"/>
    </reaction>
    <physiologicalReaction direction="left-to-right" evidence="13">
        <dbReference type="Rhea" id="RHEA:52097"/>
    </physiologicalReaction>
</comment>
<comment type="catalytic activity">
    <reaction evidence="9">
        <text>9-hexadecanoyloxy-octadecanoate + H2O = 9-hydroxy-octadecanoate + hexadecanoate + H(+)</text>
        <dbReference type="Rhea" id="RHEA:52052"/>
        <dbReference type="ChEBI" id="CHEBI:7896"/>
        <dbReference type="ChEBI" id="CHEBI:15377"/>
        <dbReference type="ChEBI" id="CHEBI:15378"/>
        <dbReference type="ChEBI" id="CHEBI:83670"/>
        <dbReference type="ChEBI" id="CHEBI:136286"/>
    </reaction>
    <physiologicalReaction direction="left-to-right" evidence="9">
        <dbReference type="Rhea" id="RHEA:52053"/>
    </physiologicalReaction>
</comment>
<comment type="subcellular location">
    <subcellularLocation>
        <location evidence="2">Endomembrane system</location>
        <topology evidence="2">Multi-pass membrane protein</topology>
    </subcellularLocation>
</comment>
<evidence type="ECO:0000256" key="2">
    <source>
        <dbReference type="ARBA" id="ARBA00004127"/>
    </source>
</evidence>
<comment type="catalytic activity">
    <reaction evidence="1">
        <text>9-(9Z-hexadecenoyloxy)-octadecanoate + H2O = (9Z)-hexadecenoate + 9-hydroxy-octadecanoate + H(+)</text>
        <dbReference type="Rhea" id="RHEA:52068"/>
        <dbReference type="ChEBI" id="CHEBI:15377"/>
        <dbReference type="ChEBI" id="CHEBI:15378"/>
        <dbReference type="ChEBI" id="CHEBI:32372"/>
        <dbReference type="ChEBI" id="CHEBI:136286"/>
        <dbReference type="ChEBI" id="CHEBI:136309"/>
    </reaction>
    <physiologicalReaction direction="left-to-right" evidence="1">
        <dbReference type="Rhea" id="RHEA:52069"/>
    </physiologicalReaction>
</comment>
<evidence type="ECO:0000256" key="3">
    <source>
        <dbReference type="ARBA" id="ARBA00009300"/>
    </source>
</evidence>
<comment type="catalytic activity">
    <reaction evidence="12">
        <text>9-(9Z-octadecenoyloxy)-octadecanoate + H2O = 9-hydroxy-octadecanoate + (9Z)-octadecenoate + H(+)</text>
        <dbReference type="Rhea" id="RHEA:52048"/>
        <dbReference type="ChEBI" id="CHEBI:15377"/>
        <dbReference type="ChEBI" id="CHEBI:15378"/>
        <dbReference type="ChEBI" id="CHEBI:30823"/>
        <dbReference type="ChEBI" id="CHEBI:136282"/>
        <dbReference type="ChEBI" id="CHEBI:136286"/>
    </reaction>
    <physiologicalReaction direction="left-to-right" evidence="12">
        <dbReference type="Rhea" id="RHEA:52049"/>
    </physiologicalReaction>
</comment>
<evidence type="ECO:0000256" key="11">
    <source>
        <dbReference type="ARBA" id="ARBA00048701"/>
    </source>
</evidence>
<proteinExistence type="inferred from homology"/>
<evidence type="ECO:0000256" key="7">
    <source>
        <dbReference type="ARBA" id="ARBA00047368"/>
    </source>
</evidence>
<dbReference type="EMBL" id="JAJJHW010002585">
    <property type="protein sequence ID" value="KAH8371758.1"/>
    <property type="molecule type" value="Genomic_DNA"/>
</dbReference>
<feature type="transmembrane region" description="Helical" evidence="17">
    <location>
        <begin position="127"/>
        <end position="146"/>
    </location>
</feature>
<evidence type="ECO:0000313" key="18">
    <source>
        <dbReference type="EMBL" id="KAH8371758.1"/>
    </source>
</evidence>
<evidence type="ECO:0000256" key="12">
    <source>
        <dbReference type="ARBA" id="ARBA00048800"/>
    </source>
</evidence>
<keyword evidence="6 17" id="KW-0472">Membrane</keyword>
<evidence type="ECO:0000256" key="6">
    <source>
        <dbReference type="ARBA" id="ARBA00023136"/>
    </source>
</evidence>
<dbReference type="Proteomes" id="UP001200034">
    <property type="component" value="Unassembled WGS sequence"/>
</dbReference>
<evidence type="ECO:0000256" key="16">
    <source>
        <dbReference type="ARBA" id="ARBA00049428"/>
    </source>
</evidence>
<keyword evidence="5 17" id="KW-1133">Transmembrane helix</keyword>
<evidence type="ECO:0000256" key="14">
    <source>
        <dbReference type="ARBA" id="ARBA00049296"/>
    </source>
</evidence>
<protein>
    <recommendedName>
        <fullName evidence="20">Androgen-dependent TFPI-regulating protein</fullName>
    </recommendedName>
</protein>